<dbReference type="PANTHER" id="PTHR45633">
    <property type="entry name" value="60 KDA HEAT SHOCK PROTEIN, MITOCHONDRIAL"/>
    <property type="match status" value="1"/>
</dbReference>
<dbReference type="PRINTS" id="PR00298">
    <property type="entry name" value="CHAPERONIN60"/>
</dbReference>
<accession>D1CHZ2</accession>
<evidence type="ECO:0000313" key="6">
    <source>
        <dbReference type="Proteomes" id="UP000000323"/>
    </source>
</evidence>
<dbReference type="SMR" id="D1CHZ2"/>
<dbReference type="InterPro" id="IPR027413">
    <property type="entry name" value="GROEL-like_equatorial_sf"/>
</dbReference>
<dbReference type="SUPFAM" id="SSF48592">
    <property type="entry name" value="GroEL equatorial domain-like"/>
    <property type="match status" value="1"/>
</dbReference>
<comment type="function">
    <text evidence="4">Together with its co-chaperonin GroES, plays an essential role in assisting protein folding. The GroEL-GroES system forms a nano-cage that allows encapsulation of the non-native substrate proteins and provides a physical environment optimized to promote and accelerate protein folding.</text>
</comment>
<keyword evidence="6" id="KW-1185">Reference proteome</keyword>
<proteinExistence type="inferred from homology"/>
<dbReference type="STRING" id="525904.Tter_2470"/>
<dbReference type="KEGG" id="ttr:Tter_2470"/>
<reference evidence="6" key="1">
    <citation type="journal article" date="2010" name="Stand. Genomic Sci.">
        <title>Complete genome sequence of 'Thermobaculum terrenum' type strain (YNP1).</title>
        <authorList>
            <person name="Kiss H."/>
            <person name="Cleland D."/>
            <person name="Lapidus A."/>
            <person name="Lucas S."/>
            <person name="Glavina Del Rio T."/>
            <person name="Nolan M."/>
            <person name="Tice H."/>
            <person name="Han C."/>
            <person name="Goodwin L."/>
            <person name="Pitluck S."/>
            <person name="Liolios K."/>
            <person name="Ivanova N."/>
            <person name="Mavromatis K."/>
            <person name="Ovchinnikova G."/>
            <person name="Pati A."/>
            <person name="Chen A."/>
            <person name="Palaniappan K."/>
            <person name="Land M."/>
            <person name="Hauser L."/>
            <person name="Chang Y."/>
            <person name="Jeffries C."/>
            <person name="Lu M."/>
            <person name="Brettin T."/>
            <person name="Detter J."/>
            <person name="Goker M."/>
            <person name="Tindall B."/>
            <person name="Beck B."/>
            <person name="McDermott T."/>
            <person name="Woyke T."/>
            <person name="Bristow J."/>
            <person name="Eisen J."/>
            <person name="Markowitz V."/>
            <person name="Hugenholtz P."/>
            <person name="Kyrpides N."/>
            <person name="Klenk H."/>
            <person name="Cheng J."/>
        </authorList>
    </citation>
    <scope>NUCLEOTIDE SEQUENCE [LARGE SCALE GENOMIC DNA]</scope>
    <source>
        <strain evidence="6">ATCC BAA-798 / YNP1</strain>
    </source>
</reference>
<evidence type="ECO:0000256" key="1">
    <source>
        <dbReference type="ARBA" id="ARBA00006607"/>
    </source>
</evidence>
<keyword evidence="2" id="KW-0143">Chaperone</keyword>
<dbReference type="GO" id="GO:0005524">
    <property type="term" value="F:ATP binding"/>
    <property type="evidence" value="ECO:0007669"/>
    <property type="project" value="InterPro"/>
</dbReference>
<name>D1CHZ2_THET1</name>
<dbReference type="GO" id="GO:0140662">
    <property type="term" value="F:ATP-dependent protein folding chaperone"/>
    <property type="evidence" value="ECO:0007669"/>
    <property type="project" value="InterPro"/>
</dbReference>
<comment type="subunit">
    <text evidence="4">Forms a cylinder of 14 subunits composed of two heptameric rings stacked back-to-back. Interacts with the co-chaperonin GroES.</text>
</comment>
<dbReference type="InterPro" id="IPR001844">
    <property type="entry name" value="Cpn60/GroEL"/>
</dbReference>
<evidence type="ECO:0000313" key="5">
    <source>
        <dbReference type="EMBL" id="ACZ43363.1"/>
    </source>
</evidence>
<protein>
    <recommendedName>
        <fullName evidence="4">60 kDa chaperonin</fullName>
    </recommendedName>
</protein>
<dbReference type="AlphaFoldDB" id="D1CHZ2"/>
<dbReference type="EMBL" id="CP001826">
    <property type="protein sequence ID" value="ACZ43363.1"/>
    <property type="molecule type" value="Genomic_DNA"/>
</dbReference>
<dbReference type="GO" id="GO:0042026">
    <property type="term" value="P:protein refolding"/>
    <property type="evidence" value="ECO:0007669"/>
    <property type="project" value="InterPro"/>
</dbReference>
<dbReference type="InterPro" id="IPR027409">
    <property type="entry name" value="GroEL-like_apical_dom_sf"/>
</dbReference>
<gene>
    <name evidence="5" type="ordered locus">Tter_2470</name>
</gene>
<dbReference type="Pfam" id="PF00118">
    <property type="entry name" value="Cpn60_TCP1"/>
    <property type="match status" value="2"/>
</dbReference>
<evidence type="ECO:0000256" key="3">
    <source>
        <dbReference type="RuleBase" id="RU000418"/>
    </source>
</evidence>
<dbReference type="Proteomes" id="UP000000323">
    <property type="component" value="Chromosome 2"/>
</dbReference>
<dbReference type="Gene3D" id="3.30.260.10">
    <property type="entry name" value="TCP-1-like chaperonin intermediate domain"/>
    <property type="match status" value="1"/>
</dbReference>
<dbReference type="HOGENOM" id="CLU_016503_6_1_0"/>
<organism evidence="5 6">
    <name type="scientific">Thermobaculum terrenum (strain ATCC BAA-798 / CCMEE 7001 / YNP1)</name>
    <dbReference type="NCBI Taxonomy" id="525904"/>
    <lineage>
        <taxon>Bacteria</taxon>
        <taxon>Bacillati</taxon>
        <taxon>Chloroflexota</taxon>
        <taxon>Chloroflexia</taxon>
        <taxon>Candidatus Thermobaculales</taxon>
        <taxon>Candidatus Thermobaculaceae</taxon>
        <taxon>Thermobaculum</taxon>
    </lineage>
</organism>
<comment type="similarity">
    <text evidence="1 3">Belongs to the chaperonin (HSP60) family.</text>
</comment>
<dbReference type="OrthoDB" id="2379282at2"/>
<dbReference type="eggNOG" id="COG0459">
    <property type="taxonomic scope" value="Bacteria"/>
</dbReference>
<dbReference type="Gene3D" id="3.50.7.10">
    <property type="entry name" value="GroEL"/>
    <property type="match status" value="1"/>
</dbReference>
<dbReference type="SUPFAM" id="SSF52029">
    <property type="entry name" value="GroEL apical domain-like"/>
    <property type="match status" value="1"/>
</dbReference>
<dbReference type="InterPro" id="IPR027410">
    <property type="entry name" value="TCP-1-like_intermed_sf"/>
</dbReference>
<sequence>MTSGGVLLGEAASAAFIRGVEQMLSLVALTLGPGGGQVLVRSPIDDRGYRVLEDAADVTRAVVALPDPWENMGAMYVRHVAWRVAQAVGDGAATAVVVFGTILLEVHRLVRAGHDPQRLAEAMRSYLPSVCSYLERMARPLDGQRQLVGISETACRDRGLAELVAEALRVLGPRAALEVLSGYGARDKLQLLQGSHWRGSGLLLPRIEAPGGAELAEPAIALTDLEVRDPKDLAPAVVAARQLGAHSLVLLANEVTEEALPWLLAAEQGEGLPTVVARTPGGTSQEQMDALWDLAHLTGGRPLLRVTGATLRGLTATDLGRARRCRVDRDGFGVLGGRGDVRQLCAHVDWLAGRLGSSKEPEDRERYRWRLGRLTGCSGAIMVGGHAGEIDLRKGRARKAIRAAQLALESGVLPGGGVALLRCAHHLWALGDLEGEESRRAICRAMARALRSPCHHIVQSAGLEPGPTLAVMAAESGDIGVDMRVGKSVDMWEASVLDPLPVQRTALQIAVGAAADAVAICALVRPTRPQVSVVP</sequence>
<evidence type="ECO:0000256" key="4">
    <source>
        <dbReference type="RuleBase" id="RU000419"/>
    </source>
</evidence>
<evidence type="ECO:0000256" key="2">
    <source>
        <dbReference type="ARBA" id="ARBA00023186"/>
    </source>
</evidence>
<dbReference type="RefSeq" id="WP_012876394.1">
    <property type="nucleotide sequence ID" value="NC_013526.1"/>
</dbReference>
<dbReference type="Gene3D" id="1.10.560.10">
    <property type="entry name" value="GroEL-like equatorial domain"/>
    <property type="match status" value="1"/>
</dbReference>
<dbReference type="InterPro" id="IPR002423">
    <property type="entry name" value="Cpn60/GroEL/TCP-1"/>
</dbReference>